<dbReference type="SUPFAM" id="SSF51445">
    <property type="entry name" value="(Trans)glycosidases"/>
    <property type="match status" value="1"/>
</dbReference>
<dbReference type="Gene3D" id="3.20.20.80">
    <property type="entry name" value="Glycosidases"/>
    <property type="match status" value="1"/>
</dbReference>
<name>B4D115_9BACT</name>
<accession>B4D115</accession>
<dbReference type="STRING" id="497964.CfE428DRAFT_2616"/>
<evidence type="ECO:0000313" key="2">
    <source>
        <dbReference type="Proteomes" id="UP000005824"/>
    </source>
</evidence>
<keyword evidence="2" id="KW-1185">Reference proteome</keyword>
<dbReference type="EMBL" id="ABVL01000006">
    <property type="protein sequence ID" value="EDY20027.1"/>
    <property type="molecule type" value="Genomic_DNA"/>
</dbReference>
<gene>
    <name evidence="1" type="ORF">CfE428DRAFT_2616</name>
</gene>
<dbReference type="RefSeq" id="WP_006979941.1">
    <property type="nucleotide sequence ID" value="NZ_ABVL01000006.1"/>
</dbReference>
<dbReference type="eggNOG" id="ENOG502ZAPS">
    <property type="taxonomic scope" value="Bacteria"/>
</dbReference>
<sequence precursor="true">MSSFRSAILPLVAAVLVLTMPARAVEKWFYQPTNLLVDKNVDQIEVLWKRAAAAGYTHVLLADSKFTRLSEMNARYFHNVERVKAIAAKLNIEIVPALFPIGYSNDLLGRDPNLVEGPPVKDVPLVVRGGVAHVDDPDAPTLPGGDFRDLKKWTWKDSFIVADNGAARVSDAAGKNARIVQHLAVKPWRQYHVSVRIKTQDFQGTPMIKALPAKEDGRSLQWTNLDVKPTQDWTVHDVVFNSLGYDDVNLYFGMWPAGKGSLWWSDARIEEVAFLNMTRRPGTPLVVKTADGKVLTEGKDFESLSDPKMGRTPYAGEYDSWHEPPMLRTKLPDGTKLLASYYHAVTIYEHQAAMCLSEPKTYELLRDQAKRVVAAWDAKGYMLSHDELRVVNWCEACQSRHLTPGQMLADNVSRCVAIMHEVAPGARLYTWNDMFDPNHNAVPGPYYLVNGPFTGSWEGLPKDVTIMNWNSDKKEKSLQFFAERGNPQIIAGYYDSKPERIRDWLTAAKAVPGGVQGVMYTTWRNDYSQLEKFSALVDEAAK</sequence>
<reference evidence="1 2" key="1">
    <citation type="journal article" date="2011" name="J. Bacteriol.">
        <title>Genome sequence of Chthoniobacter flavus Ellin428, an aerobic heterotrophic soil bacterium.</title>
        <authorList>
            <person name="Kant R."/>
            <person name="van Passel M.W."/>
            <person name="Palva A."/>
            <person name="Lucas S."/>
            <person name="Lapidus A."/>
            <person name="Glavina Del Rio T."/>
            <person name="Dalin E."/>
            <person name="Tice H."/>
            <person name="Bruce D."/>
            <person name="Goodwin L."/>
            <person name="Pitluck S."/>
            <person name="Larimer F.W."/>
            <person name="Land M.L."/>
            <person name="Hauser L."/>
            <person name="Sangwan P."/>
            <person name="de Vos W.M."/>
            <person name="Janssen P.H."/>
            <person name="Smidt H."/>
        </authorList>
    </citation>
    <scope>NUCLEOTIDE SEQUENCE [LARGE SCALE GENOMIC DNA]</scope>
    <source>
        <strain evidence="1 2">Ellin428</strain>
    </source>
</reference>
<protein>
    <submittedName>
        <fullName evidence="1">Uncharacterized protein</fullName>
    </submittedName>
</protein>
<proteinExistence type="predicted"/>
<comment type="caution">
    <text evidence="1">The sequence shown here is derived from an EMBL/GenBank/DDBJ whole genome shotgun (WGS) entry which is preliminary data.</text>
</comment>
<organism evidence="1 2">
    <name type="scientific">Chthoniobacter flavus Ellin428</name>
    <dbReference type="NCBI Taxonomy" id="497964"/>
    <lineage>
        <taxon>Bacteria</taxon>
        <taxon>Pseudomonadati</taxon>
        <taxon>Verrucomicrobiota</taxon>
        <taxon>Spartobacteria</taxon>
        <taxon>Chthoniobacterales</taxon>
        <taxon>Chthoniobacteraceae</taxon>
        <taxon>Chthoniobacter</taxon>
    </lineage>
</organism>
<dbReference type="InParanoid" id="B4D115"/>
<dbReference type="AlphaFoldDB" id="B4D115"/>
<dbReference type="InterPro" id="IPR017853">
    <property type="entry name" value="GH"/>
</dbReference>
<evidence type="ECO:0000313" key="1">
    <source>
        <dbReference type="EMBL" id="EDY20027.1"/>
    </source>
</evidence>
<dbReference type="Proteomes" id="UP000005824">
    <property type="component" value="Unassembled WGS sequence"/>
</dbReference>
<dbReference type="Gene3D" id="2.60.120.260">
    <property type="entry name" value="Galactose-binding domain-like"/>
    <property type="match status" value="1"/>
</dbReference>